<feature type="region of interest" description="Disordered" evidence="1">
    <location>
        <begin position="1"/>
        <end position="30"/>
    </location>
</feature>
<proteinExistence type="predicted"/>
<reference evidence="2 3" key="1">
    <citation type="journal article" date="2015" name="Proc. Natl. Acad. Sci. U.S.A.">
        <title>The resurrection genome of Boea hygrometrica: A blueprint for survival of dehydration.</title>
        <authorList>
            <person name="Xiao L."/>
            <person name="Yang G."/>
            <person name="Zhang L."/>
            <person name="Yang X."/>
            <person name="Zhao S."/>
            <person name="Ji Z."/>
            <person name="Zhou Q."/>
            <person name="Hu M."/>
            <person name="Wang Y."/>
            <person name="Chen M."/>
            <person name="Xu Y."/>
            <person name="Jin H."/>
            <person name="Xiao X."/>
            <person name="Hu G."/>
            <person name="Bao F."/>
            <person name="Hu Y."/>
            <person name="Wan P."/>
            <person name="Li L."/>
            <person name="Deng X."/>
            <person name="Kuang T."/>
            <person name="Xiang C."/>
            <person name="Zhu J.K."/>
            <person name="Oliver M.J."/>
            <person name="He Y."/>
        </authorList>
    </citation>
    <scope>NUCLEOTIDE SEQUENCE [LARGE SCALE GENOMIC DNA]</scope>
    <source>
        <strain evidence="3">cv. XS01</strain>
    </source>
</reference>
<gene>
    <name evidence="2" type="ORF">F511_09658</name>
</gene>
<protein>
    <submittedName>
        <fullName evidence="2">Uncharacterized protein</fullName>
    </submittedName>
</protein>
<dbReference type="AlphaFoldDB" id="A0A2Z7ABU3"/>
<organism evidence="2 3">
    <name type="scientific">Dorcoceras hygrometricum</name>
    <dbReference type="NCBI Taxonomy" id="472368"/>
    <lineage>
        <taxon>Eukaryota</taxon>
        <taxon>Viridiplantae</taxon>
        <taxon>Streptophyta</taxon>
        <taxon>Embryophyta</taxon>
        <taxon>Tracheophyta</taxon>
        <taxon>Spermatophyta</taxon>
        <taxon>Magnoliopsida</taxon>
        <taxon>eudicotyledons</taxon>
        <taxon>Gunneridae</taxon>
        <taxon>Pentapetalae</taxon>
        <taxon>asterids</taxon>
        <taxon>lamiids</taxon>
        <taxon>Lamiales</taxon>
        <taxon>Gesneriaceae</taxon>
        <taxon>Didymocarpoideae</taxon>
        <taxon>Trichosporeae</taxon>
        <taxon>Loxocarpinae</taxon>
        <taxon>Dorcoceras</taxon>
    </lineage>
</organism>
<sequence length="105" mass="11880">MVVYTAQDEENNTADKENDFTQAGPQRIIVPGPQADTAKELKSMKDILSSPGLQVERIKDDTFMEKHTTLQFRRQLDNNIDGQETSLVCHFADSQQQIVDEISLL</sequence>
<name>A0A2Z7ABU3_9LAMI</name>
<accession>A0A2Z7ABU3</accession>
<evidence type="ECO:0000313" key="3">
    <source>
        <dbReference type="Proteomes" id="UP000250235"/>
    </source>
</evidence>
<keyword evidence="3" id="KW-1185">Reference proteome</keyword>
<evidence type="ECO:0000313" key="2">
    <source>
        <dbReference type="EMBL" id="KZV18835.1"/>
    </source>
</evidence>
<evidence type="ECO:0000256" key="1">
    <source>
        <dbReference type="SAM" id="MobiDB-lite"/>
    </source>
</evidence>
<dbReference type="Proteomes" id="UP000250235">
    <property type="component" value="Unassembled WGS sequence"/>
</dbReference>
<dbReference type="EMBL" id="KV017190">
    <property type="protein sequence ID" value="KZV18835.1"/>
    <property type="molecule type" value="Genomic_DNA"/>
</dbReference>